<dbReference type="RefSeq" id="WP_190880816.1">
    <property type="nucleotide sequence ID" value="NZ_CP159837.1"/>
</dbReference>
<dbReference type="EMBL" id="CP159837">
    <property type="protein sequence ID" value="XCM39592.1"/>
    <property type="molecule type" value="Genomic_DNA"/>
</dbReference>
<proteinExistence type="predicted"/>
<accession>A0AAU8JMS9</accession>
<organism evidence="1">
    <name type="scientific">Planktothricoides raciborskii GIHE-MW2</name>
    <dbReference type="NCBI Taxonomy" id="2792601"/>
    <lineage>
        <taxon>Bacteria</taxon>
        <taxon>Bacillati</taxon>
        <taxon>Cyanobacteriota</taxon>
        <taxon>Cyanophyceae</taxon>
        <taxon>Oscillatoriophycideae</taxon>
        <taxon>Oscillatoriales</taxon>
        <taxon>Oscillatoriaceae</taxon>
        <taxon>Planktothricoides</taxon>
    </lineage>
</organism>
<evidence type="ECO:0000313" key="1">
    <source>
        <dbReference type="EMBL" id="XCM39592.1"/>
    </source>
</evidence>
<protein>
    <submittedName>
        <fullName evidence="1">Uncharacterized protein</fullName>
    </submittedName>
</protein>
<name>A0AAU8JMS9_9CYAN</name>
<dbReference type="AlphaFoldDB" id="A0AAU8JMS9"/>
<reference evidence="1" key="1">
    <citation type="submission" date="2024-07" db="EMBL/GenBank/DDBJ databases">
        <authorList>
            <person name="Kim Y.J."/>
            <person name="Jeong J.Y."/>
        </authorList>
    </citation>
    <scope>NUCLEOTIDE SEQUENCE</scope>
    <source>
        <strain evidence="1">GIHE-MW2</strain>
    </source>
</reference>
<sequence>MQVRDMTVEQLRDLIRHTVEQCLEEYFGDPYAGLEVKQEVKQKLLDLPDWTSPRNL</sequence>
<gene>
    <name evidence="1" type="ORF">ABWT76_002536</name>
</gene>